<accession>A0AA88U174</accession>
<feature type="region of interest" description="Disordered" evidence="1">
    <location>
        <begin position="1"/>
        <end position="49"/>
    </location>
</feature>
<sequence>MKRVERKSEEGPATAEKQEGNLGEKLKRGSLAVGKRGGHTTPVLSPWRLQQLPGEQDSIISEAPPAFASVSARKLAASLWELDQYKLPLSKMHQGVSGPPPKPRRHHHHHLLKDKVLDSHDPSPSSPDLVQFTPPFLYL</sequence>
<feature type="compositionally biased region" description="Basic residues" evidence="1">
    <location>
        <begin position="102"/>
        <end position="112"/>
    </location>
</feature>
<keyword evidence="3" id="KW-1185">Reference proteome</keyword>
<dbReference type="Proteomes" id="UP001187471">
    <property type="component" value="Unassembled WGS sequence"/>
</dbReference>
<proteinExistence type="predicted"/>
<organism evidence="2 3">
    <name type="scientific">Escallonia rubra</name>
    <dbReference type="NCBI Taxonomy" id="112253"/>
    <lineage>
        <taxon>Eukaryota</taxon>
        <taxon>Viridiplantae</taxon>
        <taxon>Streptophyta</taxon>
        <taxon>Embryophyta</taxon>
        <taxon>Tracheophyta</taxon>
        <taxon>Spermatophyta</taxon>
        <taxon>Magnoliopsida</taxon>
        <taxon>eudicotyledons</taxon>
        <taxon>Gunneridae</taxon>
        <taxon>Pentapetalae</taxon>
        <taxon>asterids</taxon>
        <taxon>campanulids</taxon>
        <taxon>Escalloniales</taxon>
        <taxon>Escalloniaceae</taxon>
        <taxon>Escallonia</taxon>
    </lineage>
</organism>
<evidence type="ECO:0000256" key="1">
    <source>
        <dbReference type="SAM" id="MobiDB-lite"/>
    </source>
</evidence>
<evidence type="ECO:0000313" key="3">
    <source>
        <dbReference type="Proteomes" id="UP001187471"/>
    </source>
</evidence>
<dbReference type="EMBL" id="JAVXUO010003123">
    <property type="protein sequence ID" value="KAK2966465.1"/>
    <property type="molecule type" value="Genomic_DNA"/>
</dbReference>
<comment type="caution">
    <text evidence="2">The sequence shown here is derived from an EMBL/GenBank/DDBJ whole genome shotgun (WGS) entry which is preliminary data.</text>
</comment>
<feature type="region of interest" description="Disordered" evidence="1">
    <location>
        <begin position="91"/>
        <end position="133"/>
    </location>
</feature>
<dbReference type="AlphaFoldDB" id="A0AA88U174"/>
<protein>
    <submittedName>
        <fullName evidence="2">Uncharacterized protein</fullName>
    </submittedName>
</protein>
<gene>
    <name evidence="2" type="ORF">RJ640_018994</name>
</gene>
<reference evidence="2" key="1">
    <citation type="submission" date="2022-12" db="EMBL/GenBank/DDBJ databases">
        <title>Draft genome assemblies for two species of Escallonia (Escalloniales).</title>
        <authorList>
            <person name="Chanderbali A."/>
            <person name="Dervinis C."/>
            <person name="Anghel I."/>
            <person name="Soltis D."/>
            <person name="Soltis P."/>
            <person name="Zapata F."/>
        </authorList>
    </citation>
    <scope>NUCLEOTIDE SEQUENCE</scope>
    <source>
        <strain evidence="2">UCBG92.1500</strain>
        <tissue evidence="2">Leaf</tissue>
    </source>
</reference>
<feature type="compositionally biased region" description="Basic and acidic residues" evidence="1">
    <location>
        <begin position="1"/>
        <end position="27"/>
    </location>
</feature>
<evidence type="ECO:0000313" key="2">
    <source>
        <dbReference type="EMBL" id="KAK2966465.1"/>
    </source>
</evidence>
<name>A0AA88U174_9ASTE</name>